<feature type="repeat" description="TPR" evidence="1">
    <location>
        <begin position="250"/>
        <end position="283"/>
    </location>
</feature>
<sequence length="1225" mass="135055">MAESNLPTTGEELEVKNESPATATEESQVTSSDAELDVYNDPLRGIAKVCLEEGNKEYRQGEANNAINSYTEGLQVNCKDVRLNAKLYSNRATAHFRLANYVECLDDATVAVQLEPTLIKAIKKGARACVELCWYKEARSWSHMGLAIENNNERLLQLIKKSNAVLKVKANTYASLGCTYHNVGQFNTAIKYHQHCQEIAKEVGDKAGEGRSYGHLGNAYHSLGEFKTAIKYHQRHLEIAKEVGDKAGEGRSYGNLGNAYHSLGEFKTAIKYHQHHLEIAKEVGDKAGEGGGYGNLGNAYHSLGEVKTAIKYHQRHLEIAKEVGDKAGEGGCYAYLGIAYHSLGEFKTAIKYHQRHLEIAKEVGDKAGEGASYGNLGNAYHSLGEFKTAIKYHQRRQEIAKEVGDKAGEGRSYGNLGNAYRRLGEFKTAIKYHQRHLEIAKEVGDKAEEGGSYGNLGNAYHSLGEFKTAIKYHQRDLEIAKEVGDKAGEGISYGNLGNAYHSLGEVKTAIKYHQRHLEIAKEVGDKAGEGRGYANLGSAFHSLGEFKTAIKYHQRHLEIAKEVGDKAGEGGSYGNLGNAYRCLGEFKTAIKYHQRHLEIAKEVGDKAEEGGSYGNLGNAYHSLGEFKTAIEYHQRHLEIAKEVGDKAGEGAGYGNLGNAYHSLGEFKTAIKYHQRHLEISIEVGDKAGEGASYGNLGNAYRSLRKFKTAIECHQRHLEIAKEVGDKAGEGAARSLYSLGNSFECQGNLMVAFDCYYSSVELYDDIRASLQLNDQWKISYRNKYQGAYKGLWRINLNRGQAVKALLAAEKGSAQALRDLMETKYSPGASLTHSAPRISLRCVKLSTVFIAINGPCVYFWVCLSEDNIQMRQVHVNDYKFEHELKCFIQLLNKSALKEIGARGSVAIENPLLDSPTEEEMANGVIRVDVRHSQSSALNKLHDIIVSPIADLIKGNDEITFVPEGPFCLVPYAALQESNSSYLSDSFRIRVLPSLTTLQLIHDCPADFHVKTGALLVGDPCFKHIIYQGGLLVQLPGARKEVEMIGRVLNVCPLTGEIATKHEVLKRISSVALVHIAAHGKMETGEVILAPNTTRQNPHPQEKDYLLTMKDVIEAGLRARLVVLSCCHTARGEVMAEGVVGMARALLGAGARSVVVTLWAIGDEGTLEFMTFFYDALAKGKKASEALNQAMKCMREIEKFKEVIYWAPFVLIGDDVKLDFKDIGSRNK</sequence>
<dbReference type="Pfam" id="PF12770">
    <property type="entry name" value="CHAT"/>
    <property type="match status" value="1"/>
</dbReference>
<dbReference type="InterPro" id="IPR019734">
    <property type="entry name" value="TPR_rpt"/>
</dbReference>
<feature type="repeat" description="TPR" evidence="1">
    <location>
        <begin position="450"/>
        <end position="483"/>
    </location>
</feature>
<evidence type="ECO:0000259" key="3">
    <source>
        <dbReference type="Pfam" id="PF12770"/>
    </source>
</evidence>
<dbReference type="SUPFAM" id="SSF48452">
    <property type="entry name" value="TPR-like"/>
    <property type="match status" value="5"/>
</dbReference>
<feature type="compositionally biased region" description="Polar residues" evidence="2">
    <location>
        <begin position="19"/>
        <end position="32"/>
    </location>
</feature>
<evidence type="ECO:0000313" key="4">
    <source>
        <dbReference type="EMBL" id="CAH3159232.1"/>
    </source>
</evidence>
<dbReference type="PANTHER" id="PTHR10098">
    <property type="entry name" value="RAPSYN-RELATED"/>
    <property type="match status" value="1"/>
</dbReference>
<dbReference type="Pfam" id="PF13176">
    <property type="entry name" value="TPR_7"/>
    <property type="match status" value="1"/>
</dbReference>
<reference evidence="4 5" key="1">
    <citation type="submission" date="2022-05" db="EMBL/GenBank/DDBJ databases">
        <authorList>
            <consortium name="Genoscope - CEA"/>
            <person name="William W."/>
        </authorList>
    </citation>
    <scope>NUCLEOTIDE SEQUENCE [LARGE SCALE GENOMIC DNA]</scope>
</reference>
<evidence type="ECO:0000256" key="2">
    <source>
        <dbReference type="SAM" id="MobiDB-lite"/>
    </source>
</evidence>
<dbReference type="InterPro" id="IPR011990">
    <property type="entry name" value="TPR-like_helical_dom_sf"/>
</dbReference>
<dbReference type="InterPro" id="IPR024983">
    <property type="entry name" value="CHAT_dom"/>
</dbReference>
<proteinExistence type="predicted"/>
<dbReference type="EMBL" id="CALNXJ010000071">
    <property type="protein sequence ID" value="CAH3159232.1"/>
    <property type="molecule type" value="Genomic_DNA"/>
</dbReference>
<accession>A0AAU9XXT7</accession>
<feature type="repeat" description="TPR" evidence="1">
    <location>
        <begin position="530"/>
        <end position="563"/>
    </location>
</feature>
<dbReference type="Proteomes" id="UP001159428">
    <property type="component" value="Unassembled WGS sequence"/>
</dbReference>
<dbReference type="Pfam" id="PF13424">
    <property type="entry name" value="TPR_12"/>
    <property type="match status" value="7"/>
</dbReference>
<feature type="region of interest" description="Disordered" evidence="2">
    <location>
        <begin position="1"/>
        <end position="32"/>
    </location>
</feature>
<feature type="repeat" description="TPR" evidence="1">
    <location>
        <begin position="650"/>
        <end position="683"/>
    </location>
</feature>
<evidence type="ECO:0000256" key="1">
    <source>
        <dbReference type="PROSITE-ProRule" id="PRU00339"/>
    </source>
</evidence>
<dbReference type="Gene3D" id="1.25.40.10">
    <property type="entry name" value="Tetratricopeptide repeat domain"/>
    <property type="match status" value="5"/>
</dbReference>
<evidence type="ECO:0000313" key="5">
    <source>
        <dbReference type="Proteomes" id="UP001159428"/>
    </source>
</evidence>
<name>A0AAU9XXT7_9CNID</name>
<keyword evidence="5" id="KW-1185">Reference proteome</keyword>
<feature type="repeat" description="TPR" evidence="1">
    <location>
        <begin position="610"/>
        <end position="643"/>
    </location>
</feature>
<feature type="repeat" description="TPR" evidence="1">
    <location>
        <begin position="410"/>
        <end position="443"/>
    </location>
</feature>
<feature type="domain" description="CHAT" evidence="3">
    <location>
        <begin position="934"/>
        <end position="1211"/>
    </location>
</feature>
<feature type="repeat" description="TPR" evidence="1">
    <location>
        <begin position="210"/>
        <end position="243"/>
    </location>
</feature>
<dbReference type="PROSITE" id="PS50005">
    <property type="entry name" value="TPR"/>
    <property type="match status" value="7"/>
</dbReference>
<dbReference type="PANTHER" id="PTHR10098:SF108">
    <property type="entry name" value="TETRATRICOPEPTIDE REPEAT PROTEIN 28"/>
    <property type="match status" value="1"/>
</dbReference>
<protein>
    <recommendedName>
        <fullName evidence="3">CHAT domain-containing protein</fullName>
    </recommendedName>
</protein>
<dbReference type="AlphaFoldDB" id="A0AAU9XXT7"/>
<dbReference type="SMART" id="SM00028">
    <property type="entry name" value="TPR"/>
    <property type="match status" value="17"/>
</dbReference>
<keyword evidence="1" id="KW-0802">TPR repeat</keyword>
<comment type="caution">
    <text evidence="4">The sequence shown here is derived from an EMBL/GenBank/DDBJ whole genome shotgun (WGS) entry which is preliminary data.</text>
</comment>
<organism evidence="4 5">
    <name type="scientific">Pocillopora meandrina</name>
    <dbReference type="NCBI Taxonomy" id="46732"/>
    <lineage>
        <taxon>Eukaryota</taxon>
        <taxon>Metazoa</taxon>
        <taxon>Cnidaria</taxon>
        <taxon>Anthozoa</taxon>
        <taxon>Hexacorallia</taxon>
        <taxon>Scleractinia</taxon>
        <taxon>Astrocoeniina</taxon>
        <taxon>Pocilloporidae</taxon>
        <taxon>Pocillopora</taxon>
    </lineage>
</organism>
<gene>
    <name evidence="4" type="ORF">PMEA_00031927</name>
</gene>